<evidence type="ECO:0000256" key="3">
    <source>
        <dbReference type="ARBA" id="ARBA00023125"/>
    </source>
</evidence>
<dbReference type="Gene3D" id="1.10.10.10">
    <property type="entry name" value="Winged helix-like DNA-binding domain superfamily/Winged helix DNA-binding domain"/>
    <property type="match status" value="1"/>
</dbReference>
<keyword evidence="4" id="KW-0804">Transcription</keyword>
<dbReference type="Pfam" id="PF00126">
    <property type="entry name" value="HTH_1"/>
    <property type="match status" value="1"/>
</dbReference>
<dbReference type="InterPro" id="IPR058163">
    <property type="entry name" value="LysR-type_TF_proteobact-type"/>
</dbReference>
<comment type="caution">
    <text evidence="6">The sequence shown here is derived from an EMBL/GenBank/DDBJ whole genome shotgun (WGS) entry which is preliminary data.</text>
</comment>
<dbReference type="InterPro" id="IPR000847">
    <property type="entry name" value="LysR_HTH_N"/>
</dbReference>
<accession>A0A4R6RMJ9</accession>
<dbReference type="FunFam" id="1.10.10.10:FF:000001">
    <property type="entry name" value="LysR family transcriptional regulator"/>
    <property type="match status" value="1"/>
</dbReference>
<organism evidence="6 7">
    <name type="scientific">Oharaeibacter diazotrophicus</name>
    <dbReference type="NCBI Taxonomy" id="1920512"/>
    <lineage>
        <taxon>Bacteria</taxon>
        <taxon>Pseudomonadati</taxon>
        <taxon>Pseudomonadota</taxon>
        <taxon>Alphaproteobacteria</taxon>
        <taxon>Hyphomicrobiales</taxon>
        <taxon>Pleomorphomonadaceae</taxon>
        <taxon>Oharaeibacter</taxon>
    </lineage>
</organism>
<dbReference type="PRINTS" id="PR00039">
    <property type="entry name" value="HTHLYSR"/>
</dbReference>
<evidence type="ECO:0000256" key="1">
    <source>
        <dbReference type="ARBA" id="ARBA00009437"/>
    </source>
</evidence>
<keyword evidence="3 6" id="KW-0238">DNA-binding</keyword>
<reference evidence="6 7" key="1">
    <citation type="submission" date="2019-03" db="EMBL/GenBank/DDBJ databases">
        <title>Genomic Encyclopedia of Type Strains, Phase IV (KMG-IV): sequencing the most valuable type-strain genomes for metagenomic binning, comparative biology and taxonomic classification.</title>
        <authorList>
            <person name="Goeker M."/>
        </authorList>
    </citation>
    <scope>NUCLEOTIDE SEQUENCE [LARGE SCALE GENOMIC DNA]</scope>
    <source>
        <strain evidence="6 7">DSM 102969</strain>
    </source>
</reference>
<dbReference type="InterPro" id="IPR036388">
    <property type="entry name" value="WH-like_DNA-bd_sf"/>
</dbReference>
<dbReference type="PANTHER" id="PTHR30537">
    <property type="entry name" value="HTH-TYPE TRANSCRIPTIONAL REGULATOR"/>
    <property type="match status" value="1"/>
</dbReference>
<comment type="similarity">
    <text evidence="1">Belongs to the LysR transcriptional regulatory family.</text>
</comment>
<evidence type="ECO:0000313" key="7">
    <source>
        <dbReference type="Proteomes" id="UP000294547"/>
    </source>
</evidence>
<dbReference type="InterPro" id="IPR005119">
    <property type="entry name" value="LysR_subst-bd"/>
</dbReference>
<proteinExistence type="inferred from homology"/>
<dbReference type="Proteomes" id="UP000294547">
    <property type="component" value="Unassembled WGS sequence"/>
</dbReference>
<keyword evidence="7" id="KW-1185">Reference proteome</keyword>
<dbReference type="AlphaFoldDB" id="A0A4R6RMJ9"/>
<feature type="domain" description="HTH lysR-type" evidence="5">
    <location>
        <begin position="6"/>
        <end position="63"/>
    </location>
</feature>
<name>A0A4R6RMJ9_9HYPH</name>
<dbReference type="PROSITE" id="PS50931">
    <property type="entry name" value="HTH_LYSR"/>
    <property type="match status" value="1"/>
</dbReference>
<dbReference type="SUPFAM" id="SSF46785">
    <property type="entry name" value="Winged helix' DNA-binding domain"/>
    <property type="match status" value="1"/>
</dbReference>
<dbReference type="GO" id="GO:0003700">
    <property type="term" value="F:DNA-binding transcription factor activity"/>
    <property type="evidence" value="ECO:0007669"/>
    <property type="project" value="InterPro"/>
</dbReference>
<dbReference type="GO" id="GO:0006351">
    <property type="term" value="P:DNA-templated transcription"/>
    <property type="evidence" value="ECO:0007669"/>
    <property type="project" value="TreeGrafter"/>
</dbReference>
<evidence type="ECO:0000256" key="4">
    <source>
        <dbReference type="ARBA" id="ARBA00023163"/>
    </source>
</evidence>
<dbReference type="PANTHER" id="PTHR30537:SF5">
    <property type="entry name" value="HTH-TYPE TRANSCRIPTIONAL ACTIVATOR TTDR-RELATED"/>
    <property type="match status" value="1"/>
</dbReference>
<gene>
    <name evidence="6" type="ORF">EDD54_1146</name>
</gene>
<dbReference type="SUPFAM" id="SSF53850">
    <property type="entry name" value="Periplasmic binding protein-like II"/>
    <property type="match status" value="1"/>
</dbReference>
<dbReference type="InterPro" id="IPR036390">
    <property type="entry name" value="WH_DNA-bd_sf"/>
</dbReference>
<dbReference type="GO" id="GO:0043565">
    <property type="term" value="F:sequence-specific DNA binding"/>
    <property type="evidence" value="ECO:0007669"/>
    <property type="project" value="TreeGrafter"/>
</dbReference>
<dbReference type="Pfam" id="PF03466">
    <property type="entry name" value="LysR_substrate"/>
    <property type="match status" value="1"/>
</dbReference>
<dbReference type="EMBL" id="SNXY01000006">
    <property type="protein sequence ID" value="TDP87257.1"/>
    <property type="molecule type" value="Genomic_DNA"/>
</dbReference>
<keyword evidence="2" id="KW-0805">Transcription regulation</keyword>
<evidence type="ECO:0000259" key="5">
    <source>
        <dbReference type="PROSITE" id="PS50931"/>
    </source>
</evidence>
<protein>
    <submittedName>
        <fullName evidence="6">DNA-binding transcriptional LysR family regulator</fullName>
    </submittedName>
</protein>
<dbReference type="Gene3D" id="3.40.190.290">
    <property type="match status" value="1"/>
</dbReference>
<evidence type="ECO:0000313" key="6">
    <source>
        <dbReference type="EMBL" id="TDP87257.1"/>
    </source>
</evidence>
<evidence type="ECO:0000256" key="2">
    <source>
        <dbReference type="ARBA" id="ARBA00023015"/>
    </source>
</evidence>
<dbReference type="CDD" id="cd08422">
    <property type="entry name" value="PBP2_CrgA_like"/>
    <property type="match status" value="1"/>
</dbReference>
<sequence>MERMNDRLATLQLFVTVARAGSFSAAAREVGLSQPSVSRAVAALEAAVGTALFARTTRSLGLTDAGRIYLERVERILADLDEAGHLARGTGELRGTLKVALPATFGTREIVPLLPAFLAGHDGLTVDLALSDTRADLAAEGVDVALRLGPLGDSTLIARRIAAAERIVVAAPAHLRRAGVPATPAALADHPLIAGPGAGQAPVWTFVRGAESVAVRWSGRIRVDANDAATAAAVAGLGVAVMSAWGCRREIEDGRLVRVLSDWTLGEVPLSALFPAGRATAAARAFVDFLVARFAGTTRRDAVTR</sequence>